<dbReference type="OrthoDB" id="5355583at2759"/>
<reference evidence="1 2" key="1">
    <citation type="submission" date="2017-04" db="EMBL/GenBank/DDBJ databases">
        <title>Draft genome sequence of Tuber borchii Vittad., a whitish edible truffle.</title>
        <authorList>
            <consortium name="DOE Joint Genome Institute"/>
            <person name="Murat C."/>
            <person name="Kuo A."/>
            <person name="Barry K.W."/>
            <person name="Clum A."/>
            <person name="Dockter R.B."/>
            <person name="Fauchery L."/>
            <person name="Iotti M."/>
            <person name="Kohler A."/>
            <person name="Labutti K."/>
            <person name="Lindquist E.A."/>
            <person name="Lipzen A."/>
            <person name="Ohm R.A."/>
            <person name="Wang M."/>
            <person name="Grigoriev I.V."/>
            <person name="Zambonelli A."/>
            <person name="Martin F.M."/>
        </authorList>
    </citation>
    <scope>NUCLEOTIDE SEQUENCE [LARGE SCALE GENOMIC DNA]</scope>
    <source>
        <strain evidence="1 2">Tbo3840</strain>
    </source>
</reference>
<comment type="caution">
    <text evidence="1">The sequence shown here is derived from an EMBL/GenBank/DDBJ whole genome shotgun (WGS) entry which is preliminary data.</text>
</comment>
<evidence type="ECO:0000313" key="2">
    <source>
        <dbReference type="Proteomes" id="UP000244722"/>
    </source>
</evidence>
<evidence type="ECO:0000313" key="1">
    <source>
        <dbReference type="EMBL" id="PUU76419.1"/>
    </source>
</evidence>
<proteinExistence type="predicted"/>
<protein>
    <recommendedName>
        <fullName evidence="3">Type I restriction enzyme R protein N-terminal domain-containing protein</fullName>
    </recommendedName>
</protein>
<name>A0A2T6ZLP9_TUBBO</name>
<dbReference type="Proteomes" id="UP000244722">
    <property type="component" value="Unassembled WGS sequence"/>
</dbReference>
<sequence length="204" mass="23364">MLQEAKPQTAGLREEQLSETKEKVYRQIVQYVECEGYPTESDEDFREANINDLVYSILAPIVADFRKSTGRNIYLRREKQITALDCRAYGYQEFVLVDLIGLENEKYVFVVEAKKSSLGEAKRQCLLAMKDMGDRNGRGVIYGFVTTGEQWQMLQYDGTVFSQTDHLLVLFRGVGQRKEKWMNEASIIVDCIHAVLRSGGFVLP</sequence>
<gene>
    <name evidence="1" type="ORF">B9Z19DRAFT_1088385</name>
</gene>
<evidence type="ECO:0008006" key="3">
    <source>
        <dbReference type="Google" id="ProtNLM"/>
    </source>
</evidence>
<accession>A0A2T6ZLP9</accession>
<dbReference type="EMBL" id="NESQ01000190">
    <property type="protein sequence ID" value="PUU76419.1"/>
    <property type="molecule type" value="Genomic_DNA"/>
</dbReference>
<keyword evidence="2" id="KW-1185">Reference proteome</keyword>
<dbReference type="AlphaFoldDB" id="A0A2T6ZLP9"/>
<organism evidence="1 2">
    <name type="scientific">Tuber borchii</name>
    <name type="common">White truffle</name>
    <dbReference type="NCBI Taxonomy" id="42251"/>
    <lineage>
        <taxon>Eukaryota</taxon>
        <taxon>Fungi</taxon>
        <taxon>Dikarya</taxon>
        <taxon>Ascomycota</taxon>
        <taxon>Pezizomycotina</taxon>
        <taxon>Pezizomycetes</taxon>
        <taxon>Pezizales</taxon>
        <taxon>Tuberaceae</taxon>
        <taxon>Tuber</taxon>
    </lineage>
</organism>